<protein>
    <submittedName>
        <fullName evidence="2">DsbA family protein</fullName>
    </submittedName>
</protein>
<dbReference type="EMBL" id="CP134145">
    <property type="protein sequence ID" value="WNC71016.1"/>
    <property type="molecule type" value="Genomic_DNA"/>
</dbReference>
<evidence type="ECO:0000313" key="2">
    <source>
        <dbReference type="EMBL" id="WNC71016.1"/>
    </source>
</evidence>
<dbReference type="SUPFAM" id="SSF52833">
    <property type="entry name" value="Thioredoxin-like"/>
    <property type="match status" value="1"/>
</dbReference>
<reference evidence="3" key="1">
    <citation type="submission" date="2023-09" db="EMBL/GenBank/DDBJ databases">
        <authorList>
            <person name="Li S."/>
            <person name="Li X."/>
            <person name="Zhang C."/>
            <person name="Zhao Z."/>
        </authorList>
    </citation>
    <scope>NUCLEOTIDE SEQUENCE [LARGE SCALE GENOMIC DNA]</scope>
    <source>
        <strain evidence="3">SQ149</strain>
    </source>
</reference>
<dbReference type="Pfam" id="PF01323">
    <property type="entry name" value="DSBA"/>
    <property type="match status" value="1"/>
</dbReference>
<organism evidence="2 3">
    <name type="scientific">Thalassotalea psychrophila</name>
    <dbReference type="NCBI Taxonomy" id="3065647"/>
    <lineage>
        <taxon>Bacteria</taxon>
        <taxon>Pseudomonadati</taxon>
        <taxon>Pseudomonadota</taxon>
        <taxon>Gammaproteobacteria</taxon>
        <taxon>Alteromonadales</taxon>
        <taxon>Colwelliaceae</taxon>
        <taxon>Thalassotalea</taxon>
    </lineage>
</organism>
<keyword evidence="3" id="KW-1185">Reference proteome</keyword>
<proteinExistence type="predicted"/>
<gene>
    <name evidence="2" type="ORF">RGQ13_12865</name>
</gene>
<dbReference type="InterPro" id="IPR036249">
    <property type="entry name" value="Thioredoxin-like_sf"/>
</dbReference>
<dbReference type="Proteomes" id="UP001258994">
    <property type="component" value="Chromosome"/>
</dbReference>
<dbReference type="InterPro" id="IPR001853">
    <property type="entry name" value="DSBA-like_thioredoxin_dom"/>
</dbReference>
<dbReference type="RefSeq" id="WP_348390151.1">
    <property type="nucleotide sequence ID" value="NZ_CP134145.1"/>
</dbReference>
<evidence type="ECO:0000313" key="3">
    <source>
        <dbReference type="Proteomes" id="UP001258994"/>
    </source>
</evidence>
<name>A0ABY9TRG7_9GAMM</name>
<accession>A0ABY9TRG7</accession>
<dbReference type="Gene3D" id="1.10.472.60">
    <property type="entry name" value="putative protein disulfide isomerase domain"/>
    <property type="match status" value="1"/>
</dbReference>
<dbReference type="Gene3D" id="3.40.30.10">
    <property type="entry name" value="Glutaredoxin"/>
    <property type="match status" value="1"/>
</dbReference>
<sequence>MTTELFFIYDSHCPWSYATTALVNSIQKAYPDMQIHLWHTAYYEGNDSPGKSSADTVSRQSTANFGMDYIRDADNAKDSYMAANVMAWVQNKQPEKALELLNALQHQHFVENNPLTDKDDFDAVIEQFKFSPPAKVFKLELSKDAEYLLGDIAEIQEVIETTAFPALMLAVDDRLVMLNHNLYLTKPEKIVEAVNLELK</sequence>
<feature type="domain" description="DSBA-like thioredoxin" evidence="1">
    <location>
        <begin position="7"/>
        <end position="127"/>
    </location>
</feature>
<evidence type="ECO:0000259" key="1">
    <source>
        <dbReference type="Pfam" id="PF01323"/>
    </source>
</evidence>